<feature type="region of interest" description="Disordered" evidence="1">
    <location>
        <begin position="432"/>
        <end position="452"/>
    </location>
</feature>
<dbReference type="EMBL" id="GG745344">
    <property type="protein sequence ID" value="KNE64181.1"/>
    <property type="molecule type" value="Genomic_DNA"/>
</dbReference>
<reference evidence="4" key="2">
    <citation type="submission" date="2009-11" db="EMBL/GenBank/DDBJ databases">
        <title>The Genome Sequence of Allomyces macrogynus strain ATCC 38327.</title>
        <authorList>
            <consortium name="The Broad Institute Genome Sequencing Platform"/>
            <person name="Russ C."/>
            <person name="Cuomo C."/>
            <person name="Shea T."/>
            <person name="Young S.K."/>
            <person name="Zeng Q."/>
            <person name="Koehrsen M."/>
            <person name="Haas B."/>
            <person name="Borodovsky M."/>
            <person name="Guigo R."/>
            <person name="Alvarado L."/>
            <person name="Berlin A."/>
            <person name="Borenstein D."/>
            <person name="Chen Z."/>
            <person name="Engels R."/>
            <person name="Freedman E."/>
            <person name="Gellesch M."/>
            <person name="Goldberg J."/>
            <person name="Griggs A."/>
            <person name="Gujja S."/>
            <person name="Heiman D."/>
            <person name="Hepburn T."/>
            <person name="Howarth C."/>
            <person name="Jen D."/>
            <person name="Larson L."/>
            <person name="Lewis B."/>
            <person name="Mehta T."/>
            <person name="Park D."/>
            <person name="Pearson M."/>
            <person name="Roberts A."/>
            <person name="Saif S."/>
            <person name="Shenoy N."/>
            <person name="Sisk P."/>
            <person name="Stolte C."/>
            <person name="Sykes S."/>
            <person name="Walk T."/>
            <person name="White J."/>
            <person name="Yandava C."/>
            <person name="Burger G."/>
            <person name="Gray M.W."/>
            <person name="Holland P.W.H."/>
            <person name="King N."/>
            <person name="Lang F.B.F."/>
            <person name="Roger A.J."/>
            <person name="Ruiz-Trillo I."/>
            <person name="Lander E."/>
            <person name="Nusbaum C."/>
        </authorList>
    </citation>
    <scope>NUCLEOTIDE SEQUENCE [LARGE SCALE GENOMIC DNA]</scope>
    <source>
        <strain evidence="4">ATCC 38327</strain>
    </source>
</reference>
<evidence type="ECO:0000256" key="1">
    <source>
        <dbReference type="SAM" id="MobiDB-lite"/>
    </source>
</evidence>
<name>A0A0L0SNS8_ALLM3</name>
<dbReference type="AlphaFoldDB" id="A0A0L0SNS8"/>
<proteinExistence type="predicted"/>
<evidence type="ECO:0000256" key="2">
    <source>
        <dbReference type="SAM" id="Phobius"/>
    </source>
</evidence>
<accession>A0A0L0SNS8</accession>
<evidence type="ECO:0000313" key="4">
    <source>
        <dbReference type="Proteomes" id="UP000054350"/>
    </source>
</evidence>
<feature type="compositionally biased region" description="Polar residues" evidence="1">
    <location>
        <begin position="342"/>
        <end position="362"/>
    </location>
</feature>
<protein>
    <submittedName>
        <fullName evidence="3">Uncharacterized protein</fullName>
    </submittedName>
</protein>
<dbReference type="Proteomes" id="UP000054350">
    <property type="component" value="Unassembled WGS sequence"/>
</dbReference>
<dbReference type="VEuPathDB" id="FungiDB:AMAG_09224"/>
<feature type="region of interest" description="Disordered" evidence="1">
    <location>
        <begin position="322"/>
        <end position="399"/>
    </location>
</feature>
<evidence type="ECO:0000313" key="3">
    <source>
        <dbReference type="EMBL" id="KNE64181.1"/>
    </source>
</evidence>
<keyword evidence="2" id="KW-0812">Transmembrane</keyword>
<dbReference type="OrthoDB" id="10487011at2759"/>
<sequence>MSLAAATSDPAAAPFVSDLLAHTRADVAAAMAERERINESTPVNLHAHLHSFDVPLTAAAAVALVVVLAVVAILLKRRCWPATGIRTPGVCHSLVTTVPVAAISPDAKASRPTSLARDVPLGHDGADAHAHAVAQALLAAGRRTSRTPRFELLPSSVALSPLLEAADDSELLRTVDLSEEGRPSSASYSDVTAVNSSCAAAAGPAPDQGAATAVKVGWPIPRASLQHNTAAAAVTHPLLVCPSEASLVCAQDQSTEVSPVTPKTVVKPKAAVAPPKRMTAVPPRLSLLPPLPVTVGRDGRISLIPQGTPARMVRAEPDLAKETITIDPEPPRPPSLQPRSSDASSIPTLTPQPRPSEASSIPTLAPPDADDEQLSPPPAHTAPMLHVDPRSSPVSTVSSPAPVVVHHHMRSTATTSPWRLLKAALKPSRRAGIARSFRSTTSRSTASAAGASLRSGPASSFYALGGNWSSVTATTTSDASIPSFVADLMDECTAANGGSQAWPDTATSISSLGRSITVSLDSVDDDGGAETEGEDEEEEEGEWVRRPMRNAGAAQRPSAGTPCASVIALVPLATPARVAKTGPR</sequence>
<reference evidence="3 4" key="1">
    <citation type="submission" date="2009-11" db="EMBL/GenBank/DDBJ databases">
        <title>Annotation of Allomyces macrogynus ATCC 38327.</title>
        <authorList>
            <consortium name="The Broad Institute Genome Sequencing Platform"/>
            <person name="Russ C."/>
            <person name="Cuomo C."/>
            <person name="Burger G."/>
            <person name="Gray M.W."/>
            <person name="Holland P.W.H."/>
            <person name="King N."/>
            <person name="Lang F.B.F."/>
            <person name="Roger A.J."/>
            <person name="Ruiz-Trillo I."/>
            <person name="Young S.K."/>
            <person name="Zeng Q."/>
            <person name="Gargeya S."/>
            <person name="Fitzgerald M."/>
            <person name="Haas B."/>
            <person name="Abouelleil A."/>
            <person name="Alvarado L."/>
            <person name="Arachchi H.M."/>
            <person name="Berlin A."/>
            <person name="Chapman S.B."/>
            <person name="Gearin G."/>
            <person name="Goldberg J."/>
            <person name="Griggs A."/>
            <person name="Gujja S."/>
            <person name="Hansen M."/>
            <person name="Heiman D."/>
            <person name="Howarth C."/>
            <person name="Larimer J."/>
            <person name="Lui A."/>
            <person name="MacDonald P.J.P."/>
            <person name="McCowen C."/>
            <person name="Montmayeur A."/>
            <person name="Murphy C."/>
            <person name="Neiman D."/>
            <person name="Pearson M."/>
            <person name="Priest M."/>
            <person name="Roberts A."/>
            <person name="Saif S."/>
            <person name="Shea T."/>
            <person name="Sisk P."/>
            <person name="Stolte C."/>
            <person name="Sykes S."/>
            <person name="Wortman J."/>
            <person name="Nusbaum C."/>
            <person name="Birren B."/>
        </authorList>
    </citation>
    <scope>NUCLEOTIDE SEQUENCE [LARGE SCALE GENOMIC DNA]</scope>
    <source>
        <strain evidence="3 4">ATCC 38327</strain>
    </source>
</reference>
<feature type="compositionally biased region" description="Acidic residues" evidence="1">
    <location>
        <begin position="522"/>
        <end position="541"/>
    </location>
</feature>
<keyword evidence="2" id="KW-1133">Transmembrane helix</keyword>
<feature type="region of interest" description="Disordered" evidence="1">
    <location>
        <begin position="519"/>
        <end position="561"/>
    </location>
</feature>
<organism evidence="3 4">
    <name type="scientific">Allomyces macrogynus (strain ATCC 38327)</name>
    <name type="common">Allomyces javanicus var. macrogynus</name>
    <dbReference type="NCBI Taxonomy" id="578462"/>
    <lineage>
        <taxon>Eukaryota</taxon>
        <taxon>Fungi</taxon>
        <taxon>Fungi incertae sedis</taxon>
        <taxon>Blastocladiomycota</taxon>
        <taxon>Blastocladiomycetes</taxon>
        <taxon>Blastocladiales</taxon>
        <taxon>Blastocladiaceae</taxon>
        <taxon>Allomyces</taxon>
    </lineage>
</organism>
<feature type="compositionally biased region" description="Low complexity" evidence="1">
    <location>
        <begin position="434"/>
        <end position="452"/>
    </location>
</feature>
<keyword evidence="2" id="KW-0472">Membrane</keyword>
<keyword evidence="4" id="KW-1185">Reference proteome</keyword>
<gene>
    <name evidence="3" type="ORF">AMAG_09224</name>
</gene>
<feature type="transmembrane region" description="Helical" evidence="2">
    <location>
        <begin position="54"/>
        <end position="75"/>
    </location>
</feature>